<evidence type="ECO:0000256" key="1">
    <source>
        <dbReference type="SAM" id="Phobius"/>
    </source>
</evidence>
<dbReference type="Proteomes" id="UP001314796">
    <property type="component" value="Unassembled WGS sequence"/>
</dbReference>
<gene>
    <name evidence="2" type="ORF">JOC73_001304</name>
</gene>
<dbReference type="NCBIfam" id="TIGR02893">
    <property type="entry name" value="spore_yabQ"/>
    <property type="match status" value="1"/>
</dbReference>
<keyword evidence="1" id="KW-0472">Membrane</keyword>
<organism evidence="2 3">
    <name type="scientific">Alkaliphilus hydrothermalis</name>
    <dbReference type="NCBI Taxonomy" id="1482730"/>
    <lineage>
        <taxon>Bacteria</taxon>
        <taxon>Bacillati</taxon>
        <taxon>Bacillota</taxon>
        <taxon>Clostridia</taxon>
        <taxon>Peptostreptococcales</taxon>
        <taxon>Natronincolaceae</taxon>
        <taxon>Alkaliphilus</taxon>
    </lineage>
</organism>
<dbReference type="EMBL" id="JAFBEE010000006">
    <property type="protein sequence ID" value="MBM7614790.1"/>
    <property type="molecule type" value="Genomic_DNA"/>
</dbReference>
<comment type="caution">
    <text evidence="2">The sequence shown here is derived from an EMBL/GenBank/DDBJ whole genome shotgun (WGS) entry which is preliminary data.</text>
</comment>
<dbReference type="Pfam" id="PF09578">
    <property type="entry name" value="Spore_YabQ"/>
    <property type="match status" value="1"/>
</dbReference>
<dbReference type="InterPro" id="IPR019074">
    <property type="entry name" value="YabQ"/>
</dbReference>
<proteinExistence type="predicted"/>
<feature type="transmembrane region" description="Helical" evidence="1">
    <location>
        <begin position="12"/>
        <end position="30"/>
    </location>
</feature>
<keyword evidence="1" id="KW-1133">Transmembrane helix</keyword>
<evidence type="ECO:0000313" key="2">
    <source>
        <dbReference type="EMBL" id="MBM7614790.1"/>
    </source>
</evidence>
<evidence type="ECO:0000313" key="3">
    <source>
        <dbReference type="Proteomes" id="UP001314796"/>
    </source>
</evidence>
<reference evidence="2 3" key="1">
    <citation type="submission" date="2021-01" db="EMBL/GenBank/DDBJ databases">
        <title>Genomic Encyclopedia of Type Strains, Phase IV (KMG-IV): sequencing the most valuable type-strain genomes for metagenomic binning, comparative biology and taxonomic classification.</title>
        <authorList>
            <person name="Goeker M."/>
        </authorList>
    </citation>
    <scope>NUCLEOTIDE SEQUENCE [LARGE SCALE GENOMIC DNA]</scope>
    <source>
        <strain evidence="2 3">DSM 25890</strain>
    </source>
</reference>
<keyword evidence="1" id="KW-0812">Transmembrane</keyword>
<accession>A0ABS2NPB8</accession>
<feature type="transmembrane region" description="Helical" evidence="1">
    <location>
        <begin position="110"/>
        <end position="129"/>
    </location>
</feature>
<sequence>MDMYSVYHETYVLLGTIYGGILIGFIYDLYKVFRGVFSPKKLATNLQDILFWSIITMVAFYVLIFTNQGQLRFYNFLGFIIGVLVYYYLLSKTIIRTLVFVIRVMKEFMINLWNLLVYPVKVGICLISVPCSYCKKKTKPVYYKARRVFKLPRRIASDCKRTVLHYFKKK</sequence>
<protein>
    <submittedName>
        <fullName evidence="2">Spore cortex biosynthesis protein YabQ</fullName>
    </submittedName>
</protein>
<keyword evidence="3" id="KW-1185">Reference proteome</keyword>
<feature type="transmembrane region" description="Helical" evidence="1">
    <location>
        <begin position="42"/>
        <end position="65"/>
    </location>
</feature>
<name>A0ABS2NPB8_9FIRM</name>
<feature type="transmembrane region" description="Helical" evidence="1">
    <location>
        <begin position="71"/>
        <end position="89"/>
    </location>
</feature>